<keyword evidence="4 8" id="KW-0812">Transmembrane</keyword>
<dbReference type="InterPro" id="IPR008969">
    <property type="entry name" value="CarboxyPept-like_regulatory"/>
</dbReference>
<evidence type="ECO:0000259" key="12">
    <source>
        <dbReference type="Pfam" id="PF07715"/>
    </source>
</evidence>
<organism evidence="13 14">
    <name type="scientific">Phaeodactylibacter luteus</name>
    <dbReference type="NCBI Taxonomy" id="1564516"/>
    <lineage>
        <taxon>Bacteria</taxon>
        <taxon>Pseudomonadati</taxon>
        <taxon>Bacteroidota</taxon>
        <taxon>Saprospiria</taxon>
        <taxon>Saprospirales</taxon>
        <taxon>Haliscomenobacteraceae</taxon>
        <taxon>Phaeodactylibacter</taxon>
    </lineage>
</organism>
<comment type="subcellular location">
    <subcellularLocation>
        <location evidence="1 8">Cell outer membrane</location>
        <topology evidence="1 8">Multi-pass membrane protein</topology>
    </subcellularLocation>
</comment>
<comment type="caution">
    <text evidence="13">The sequence shown here is derived from an EMBL/GenBank/DDBJ whole genome shotgun (WGS) entry which is preliminary data.</text>
</comment>
<dbReference type="InterPro" id="IPR012910">
    <property type="entry name" value="Plug_dom"/>
</dbReference>
<dbReference type="PROSITE" id="PS52016">
    <property type="entry name" value="TONB_DEPENDENT_REC_3"/>
    <property type="match status" value="1"/>
</dbReference>
<protein>
    <submittedName>
        <fullName evidence="13">TonB-dependent receptor</fullName>
    </submittedName>
</protein>
<dbReference type="InterPro" id="IPR036942">
    <property type="entry name" value="Beta-barrel_TonB_sf"/>
</dbReference>
<keyword evidence="3 8" id="KW-1134">Transmembrane beta strand</keyword>
<evidence type="ECO:0000256" key="2">
    <source>
        <dbReference type="ARBA" id="ARBA00022448"/>
    </source>
</evidence>
<evidence type="ECO:0000256" key="3">
    <source>
        <dbReference type="ARBA" id="ARBA00022452"/>
    </source>
</evidence>
<keyword evidence="6 8" id="KW-0472">Membrane</keyword>
<evidence type="ECO:0000313" key="13">
    <source>
        <dbReference type="EMBL" id="TXB70149.1"/>
    </source>
</evidence>
<dbReference type="GO" id="GO:0009279">
    <property type="term" value="C:cell outer membrane"/>
    <property type="evidence" value="ECO:0007669"/>
    <property type="project" value="UniProtKB-SubCell"/>
</dbReference>
<evidence type="ECO:0000256" key="6">
    <source>
        <dbReference type="ARBA" id="ARBA00023136"/>
    </source>
</evidence>
<dbReference type="SUPFAM" id="SSF56935">
    <property type="entry name" value="Porins"/>
    <property type="match status" value="1"/>
</dbReference>
<evidence type="ECO:0000313" key="14">
    <source>
        <dbReference type="Proteomes" id="UP000321580"/>
    </source>
</evidence>
<dbReference type="OrthoDB" id="9760333at2"/>
<dbReference type="GO" id="GO:0044718">
    <property type="term" value="P:siderophore transmembrane transport"/>
    <property type="evidence" value="ECO:0007669"/>
    <property type="project" value="TreeGrafter"/>
</dbReference>
<dbReference type="InterPro" id="IPR037066">
    <property type="entry name" value="Plug_dom_sf"/>
</dbReference>
<dbReference type="Pfam" id="PF00593">
    <property type="entry name" value="TonB_dep_Rec_b-barrel"/>
    <property type="match status" value="1"/>
</dbReference>
<keyword evidence="2 8" id="KW-0813">Transport</keyword>
<dbReference type="Pfam" id="PF13715">
    <property type="entry name" value="CarbopepD_reg_2"/>
    <property type="match status" value="1"/>
</dbReference>
<dbReference type="InterPro" id="IPR000531">
    <property type="entry name" value="Beta-barrel_TonB"/>
</dbReference>
<dbReference type="SUPFAM" id="SSF49464">
    <property type="entry name" value="Carboxypeptidase regulatory domain-like"/>
    <property type="match status" value="1"/>
</dbReference>
<accession>A0A5C6S6W9</accession>
<dbReference type="Pfam" id="PF07715">
    <property type="entry name" value="Plug"/>
    <property type="match status" value="1"/>
</dbReference>
<evidence type="ECO:0000256" key="4">
    <source>
        <dbReference type="ARBA" id="ARBA00022692"/>
    </source>
</evidence>
<comment type="similarity">
    <text evidence="8 9">Belongs to the TonB-dependent receptor family.</text>
</comment>
<evidence type="ECO:0000256" key="8">
    <source>
        <dbReference type="PROSITE-ProRule" id="PRU01360"/>
    </source>
</evidence>
<dbReference type="RefSeq" id="WP_147165376.1">
    <property type="nucleotide sequence ID" value="NZ_VOOR01000001.1"/>
</dbReference>
<keyword evidence="7 8" id="KW-0998">Cell outer membrane</keyword>
<dbReference type="AlphaFoldDB" id="A0A5C6S6W9"/>
<feature type="domain" description="TonB-dependent receptor plug" evidence="12">
    <location>
        <begin position="119"/>
        <end position="223"/>
    </location>
</feature>
<dbReference type="InterPro" id="IPR039426">
    <property type="entry name" value="TonB-dep_rcpt-like"/>
</dbReference>
<dbReference type="Gene3D" id="2.40.170.20">
    <property type="entry name" value="TonB-dependent receptor, beta-barrel domain"/>
    <property type="match status" value="1"/>
</dbReference>
<dbReference type="EMBL" id="VOOR01000001">
    <property type="protein sequence ID" value="TXB70149.1"/>
    <property type="molecule type" value="Genomic_DNA"/>
</dbReference>
<dbReference type="GO" id="GO:0015344">
    <property type="term" value="F:siderophore uptake transmembrane transporter activity"/>
    <property type="evidence" value="ECO:0007669"/>
    <property type="project" value="TreeGrafter"/>
</dbReference>
<dbReference type="Gene3D" id="2.170.130.10">
    <property type="entry name" value="TonB-dependent receptor, plug domain"/>
    <property type="match status" value="1"/>
</dbReference>
<reference evidence="13 14" key="1">
    <citation type="submission" date="2019-08" db="EMBL/GenBank/DDBJ databases">
        <title>Genome of Phaeodactylibacter luteus.</title>
        <authorList>
            <person name="Bowman J.P."/>
        </authorList>
    </citation>
    <scope>NUCLEOTIDE SEQUENCE [LARGE SCALE GENOMIC DNA]</scope>
    <source>
        <strain evidence="13 14">KCTC 42180</strain>
    </source>
</reference>
<gene>
    <name evidence="13" type="ORF">FRY97_00145</name>
</gene>
<name>A0A5C6S6W9_9BACT</name>
<dbReference type="Proteomes" id="UP000321580">
    <property type="component" value="Unassembled WGS sequence"/>
</dbReference>
<evidence type="ECO:0000256" key="5">
    <source>
        <dbReference type="ARBA" id="ARBA00023077"/>
    </source>
</evidence>
<keyword evidence="10" id="KW-0732">Signal</keyword>
<evidence type="ECO:0000256" key="7">
    <source>
        <dbReference type="ARBA" id="ARBA00023237"/>
    </source>
</evidence>
<dbReference type="PANTHER" id="PTHR30069">
    <property type="entry name" value="TONB-DEPENDENT OUTER MEMBRANE RECEPTOR"/>
    <property type="match status" value="1"/>
</dbReference>
<feature type="domain" description="TonB-dependent receptor-like beta-barrel" evidence="11">
    <location>
        <begin position="311"/>
        <end position="754"/>
    </location>
</feature>
<keyword evidence="14" id="KW-1185">Reference proteome</keyword>
<feature type="chain" id="PRO_5023078921" evidence="10">
    <location>
        <begin position="22"/>
        <end position="791"/>
    </location>
</feature>
<keyword evidence="13" id="KW-0675">Receptor</keyword>
<dbReference type="PANTHER" id="PTHR30069:SF57">
    <property type="entry name" value="TONB-DEPENDENT RECEPTOR"/>
    <property type="match status" value="1"/>
</dbReference>
<dbReference type="Gene3D" id="2.60.40.1120">
    <property type="entry name" value="Carboxypeptidase-like, regulatory domain"/>
    <property type="match status" value="1"/>
</dbReference>
<evidence type="ECO:0000256" key="1">
    <source>
        <dbReference type="ARBA" id="ARBA00004571"/>
    </source>
</evidence>
<feature type="signal peptide" evidence="10">
    <location>
        <begin position="1"/>
        <end position="21"/>
    </location>
</feature>
<evidence type="ECO:0000259" key="11">
    <source>
        <dbReference type="Pfam" id="PF00593"/>
    </source>
</evidence>
<keyword evidence="5 9" id="KW-0798">TonB box</keyword>
<evidence type="ECO:0000256" key="10">
    <source>
        <dbReference type="SAM" id="SignalP"/>
    </source>
</evidence>
<proteinExistence type="inferred from homology"/>
<evidence type="ECO:0000256" key="9">
    <source>
        <dbReference type="RuleBase" id="RU003357"/>
    </source>
</evidence>
<sequence length="791" mass="85792">MKRYYCLILIGMLPVLATAQASLSGQILGPDGPLPGASLLITETGQGTTTDTEGYYRLEGLPAGAFSLEATYVGYLSEKRQISLAQGDAQQLDFQLREDVLNLEGIVVSATRSAVPAHKAPVMVNRIDDRIFSQTQSLSISEGLNFSPGLRLENNCQNCGFTQLRMNGLDGPYTQILINSRPVFSALAGVYGLEMLPANMVERVEVVRGGGSALYGGNAIAGTVNIITKDPILNAFEAGTNLALINGEALDRTISANGSIVDEQLSKGLSFYAFNRSREHWDANGDGFSEITQLENTTFGLDAYFNPGEYSKVKASLFHINEFRRGGNGFDLQPHQTDVAEQLGHQILGGSLSYEFFTPDLRHKTAVYASATGVSRNSYYGGGGRILGPGDTLTSSDLLALNAYGQSTDFSLATGVQYGFEPSKSWLFTLGGEYQHNRVKDEMPGYGREIAQQTGALGLYAQSEWRPAPKWAVLLGARFDQVAIDGEYALGPETLANDRSLGVIVPRASILHFLQPGLKLRMSYAQGYRAPQAFDEDLHIETVGGAALFTRLSPDLQPERSNSFNLSLDYTLRQGTTAANFIADGFFTRLDNPFVSSNPTELPSGVAVITKRNGGGATVAGANFESSIDFNGKVGLQLGGTLQLAQYDEKETLWSPETLTDANRDSLTATDQLLRTPGAYGFLAFSWTPAKPFSLSLSGTFTGPMNVPHIIDPGTEFTIIERTPAFVEFNLKGAYHFDIRKDYCLELSGGVQNLFNSYQDDFDIGADRDAGYVYGPVRPRTLFLGAKIEFK</sequence>